<accession>A0ABS5VS80</accession>
<feature type="signal peptide" evidence="1">
    <location>
        <begin position="1"/>
        <end position="17"/>
    </location>
</feature>
<comment type="caution">
    <text evidence="2">The sequence shown here is derived from an EMBL/GenBank/DDBJ whole genome shotgun (WGS) entry which is preliminary data.</text>
</comment>
<evidence type="ECO:0008006" key="4">
    <source>
        <dbReference type="Google" id="ProtNLM"/>
    </source>
</evidence>
<dbReference type="EMBL" id="JAHESD010000017">
    <property type="protein sequence ID" value="MBT1703624.1"/>
    <property type="molecule type" value="Genomic_DNA"/>
</dbReference>
<name>A0ABS5VS80_9BACT</name>
<protein>
    <recommendedName>
        <fullName evidence="4">DUF3108 domain-containing protein</fullName>
    </recommendedName>
</protein>
<keyword evidence="1" id="KW-0732">Signal</keyword>
<sequence length="260" mass="30594">MKSLLSKLLLVVFPILATPYVTFSQTDTINISKNELQIQYLKEGLHQYLVYFENPKKQRLGGMSIWNRHVTFKKQNEVETIEIKQHWYLSDTLFNRYVYSISNKKNFAPIYHYTKSSRGTEAFDFYKDKISGADTVLNNSKNDFAVMLTAPTLNWELDLEVFSTLPFKRVGQKFYINFYHPGGRSEPKYYKYDIVGSEKLNGVEGGSFDCWKMKIDYDKDSWAIFWISKKSKEVIKMQEYFRGGYRYKVKLATVIPLTQL</sequence>
<proteinExistence type="predicted"/>
<dbReference type="InterPro" id="IPR021457">
    <property type="entry name" value="DUF3108"/>
</dbReference>
<dbReference type="Pfam" id="PF11306">
    <property type="entry name" value="DUF3108"/>
    <property type="match status" value="1"/>
</dbReference>
<dbReference type="Proteomes" id="UP000772618">
    <property type="component" value="Unassembled WGS sequence"/>
</dbReference>
<keyword evidence="3" id="KW-1185">Reference proteome</keyword>
<gene>
    <name evidence="2" type="ORF">KK060_10060</name>
</gene>
<reference evidence="2 3" key="1">
    <citation type="submission" date="2021-05" db="EMBL/GenBank/DDBJ databases">
        <title>A Polyphasic approach of four new species of the genus Ohtaekwangia: Ohtaekwangia histidinii sp. nov., Ohtaekwangia cretensis sp. nov., Ohtaekwangia indiensis sp. nov., Ohtaekwangia reichenbachii sp. nov. from diverse environment.</title>
        <authorList>
            <person name="Octaviana S."/>
        </authorList>
    </citation>
    <scope>NUCLEOTIDE SEQUENCE [LARGE SCALE GENOMIC DNA]</scope>
    <source>
        <strain evidence="2 3">PWU20</strain>
    </source>
</reference>
<dbReference type="RefSeq" id="WP_254153585.1">
    <property type="nucleotide sequence ID" value="NZ_JAHESD010000017.1"/>
</dbReference>
<organism evidence="2 3">
    <name type="scientific">Chryseosolibacter indicus</name>
    <dbReference type="NCBI Taxonomy" id="2782351"/>
    <lineage>
        <taxon>Bacteria</taxon>
        <taxon>Pseudomonadati</taxon>
        <taxon>Bacteroidota</taxon>
        <taxon>Cytophagia</taxon>
        <taxon>Cytophagales</taxon>
        <taxon>Chryseotaleaceae</taxon>
        <taxon>Chryseosolibacter</taxon>
    </lineage>
</organism>
<feature type="chain" id="PRO_5045403424" description="DUF3108 domain-containing protein" evidence="1">
    <location>
        <begin position="18"/>
        <end position="260"/>
    </location>
</feature>
<evidence type="ECO:0000256" key="1">
    <source>
        <dbReference type="SAM" id="SignalP"/>
    </source>
</evidence>
<evidence type="ECO:0000313" key="2">
    <source>
        <dbReference type="EMBL" id="MBT1703624.1"/>
    </source>
</evidence>
<evidence type="ECO:0000313" key="3">
    <source>
        <dbReference type="Proteomes" id="UP000772618"/>
    </source>
</evidence>